<dbReference type="SUPFAM" id="SSF51556">
    <property type="entry name" value="Metallo-dependent hydrolases"/>
    <property type="match status" value="1"/>
</dbReference>
<dbReference type="InterPro" id="IPR032466">
    <property type="entry name" value="Metal_Hydrolase"/>
</dbReference>
<dbReference type="Gene3D" id="1.20.58.520">
    <property type="entry name" value="Amidohydrolase"/>
    <property type="match status" value="1"/>
</dbReference>
<proteinExistence type="predicted"/>
<dbReference type="Proteomes" id="UP000253759">
    <property type="component" value="Unassembled WGS sequence"/>
</dbReference>
<dbReference type="InterPro" id="IPR051781">
    <property type="entry name" value="Metallo-dep_Hydrolase"/>
</dbReference>
<dbReference type="Gene3D" id="3.30.110.90">
    <property type="entry name" value="Amidohydrolase"/>
    <property type="match status" value="1"/>
</dbReference>
<dbReference type="GO" id="GO:0016810">
    <property type="term" value="F:hydrolase activity, acting on carbon-nitrogen (but not peptide) bonds"/>
    <property type="evidence" value="ECO:0007669"/>
    <property type="project" value="InterPro"/>
</dbReference>
<keyword evidence="3" id="KW-1185">Reference proteome</keyword>
<feature type="domain" description="Amidohydrolase-related" evidence="1">
    <location>
        <begin position="337"/>
        <end position="431"/>
    </location>
</feature>
<organism evidence="2 3">
    <name type="scientific">Pelagibacterium lacus</name>
    <dbReference type="NCBI Taxonomy" id="2282655"/>
    <lineage>
        <taxon>Bacteria</taxon>
        <taxon>Pseudomonadati</taxon>
        <taxon>Pseudomonadota</taxon>
        <taxon>Alphaproteobacteria</taxon>
        <taxon>Hyphomicrobiales</taxon>
        <taxon>Devosiaceae</taxon>
        <taxon>Pelagibacterium</taxon>
    </lineage>
</organism>
<dbReference type="Pfam" id="PF01979">
    <property type="entry name" value="Amidohydro_1"/>
    <property type="match status" value="1"/>
</dbReference>
<dbReference type="InterPro" id="IPR011059">
    <property type="entry name" value="Metal-dep_hydrolase_composite"/>
</dbReference>
<dbReference type="SUPFAM" id="SSF51338">
    <property type="entry name" value="Composite domain of metallo-dependent hydrolases"/>
    <property type="match status" value="1"/>
</dbReference>
<dbReference type="EMBL" id="QQNH01000005">
    <property type="protein sequence ID" value="RDE09556.1"/>
    <property type="molecule type" value="Genomic_DNA"/>
</dbReference>
<evidence type="ECO:0000313" key="2">
    <source>
        <dbReference type="EMBL" id="RDE09556.1"/>
    </source>
</evidence>
<dbReference type="AlphaFoldDB" id="A0A369W4D0"/>
<dbReference type="PANTHER" id="PTHR43135">
    <property type="entry name" value="ALPHA-D-RIBOSE 1-METHYLPHOSPHONATE 5-TRIPHOSPHATE DIPHOSPHATASE"/>
    <property type="match status" value="1"/>
</dbReference>
<sequence>MSSEFLDLKFPGSDMGRTAIRNVTIIPMDSRRTLPNHTILFEAGKILAISPSGEMQIDEDVAVIDGGGRFLMPGLADMYTHYRDPAESPLYLAYGITTARTSSNAFQLAMAQAAARRDFPSPRMITVTPGIDGIGPNGRTDMYDGYPLTRPEDAKDLVRHFAGRGYDQIMPFSLLSKEVLTALGEASAEQGMRLAGNCPNAVSWEEAVEVGMSGFHQCHLVARDHMLDAHAGQTYWDRFDPAPGTKLDFDKIRRLGAFLAAHDAWSLPTLAFHQRAARPLEVSLADPDLRYVPQSTINDWETTIIRWSHRGRIDAVAWRSLAQRRAEAFHRMIGIFHEEGAPQLTCTDGINPYNIQGPVLLEEIENFASAGMGAFDALRCATSEAARFMHEEDLWGTIAVGKYADMILLRDNPLEDLRALRTVDEVFVNGHHLDRTVLDSLLEQRAALAKKGAPSVAATTLPAAAGSGEVVDEGIWQERICDAEFGQVGYRHSRLSNGGWLIEERHSGANPRRHPQRQTSLLTLDENMNVQHGEIEIESFVGKETTTISWSDGMGYRQRHTAMDGMETEAVLPGAPRVPGEALSLSFLPRIVARHGTARVPALDVEGPSLGATELAIAPADETGVAADDGLWRVDVSRLGQRASKTYRLTAEGKLIDMKETTTLLWPRELQPIEPAL</sequence>
<dbReference type="RefSeq" id="WP_147276007.1">
    <property type="nucleotide sequence ID" value="NZ_QQNH01000005.1"/>
</dbReference>
<protein>
    <recommendedName>
        <fullName evidence="1">Amidohydrolase-related domain-containing protein</fullName>
    </recommendedName>
</protein>
<gene>
    <name evidence="2" type="ORF">DVH29_05185</name>
</gene>
<evidence type="ECO:0000259" key="1">
    <source>
        <dbReference type="Pfam" id="PF01979"/>
    </source>
</evidence>
<dbReference type="Gene3D" id="2.30.40.10">
    <property type="entry name" value="Urease, subunit C, domain 1"/>
    <property type="match status" value="2"/>
</dbReference>
<dbReference type="PANTHER" id="PTHR43135:SF3">
    <property type="entry name" value="ALPHA-D-RIBOSE 1-METHYLPHOSPHONATE 5-TRIPHOSPHATE DIPHOSPHATASE"/>
    <property type="match status" value="1"/>
</dbReference>
<dbReference type="InterPro" id="IPR006680">
    <property type="entry name" value="Amidohydro-rel"/>
</dbReference>
<reference evidence="3" key="1">
    <citation type="submission" date="2018-07" db="EMBL/GenBank/DDBJ databases">
        <authorList>
            <person name="Liu B.-T."/>
            <person name="Du Z."/>
        </authorList>
    </citation>
    <scope>NUCLEOTIDE SEQUENCE [LARGE SCALE GENOMIC DNA]</scope>
    <source>
        <strain evidence="3">XYN52</strain>
    </source>
</reference>
<accession>A0A369W4D0</accession>
<dbReference type="Gene3D" id="3.20.20.140">
    <property type="entry name" value="Metal-dependent hydrolases"/>
    <property type="match status" value="1"/>
</dbReference>
<evidence type="ECO:0000313" key="3">
    <source>
        <dbReference type="Proteomes" id="UP000253759"/>
    </source>
</evidence>
<comment type="caution">
    <text evidence="2">The sequence shown here is derived from an EMBL/GenBank/DDBJ whole genome shotgun (WGS) entry which is preliminary data.</text>
</comment>
<dbReference type="OrthoDB" id="9782972at2"/>
<name>A0A369W4D0_9HYPH</name>